<feature type="chain" id="PRO_5016785509" evidence="1">
    <location>
        <begin position="24"/>
        <end position="125"/>
    </location>
</feature>
<dbReference type="RefSeq" id="WP_114697017.1">
    <property type="nucleotide sequence ID" value="NZ_QQOH01000005.1"/>
</dbReference>
<reference evidence="2 3" key="1">
    <citation type="submission" date="2018-07" db="EMBL/GenBank/DDBJ databases">
        <title>Motiliproteus coralliicola sp. nov., a bacterium isolated from Coral.</title>
        <authorList>
            <person name="Wang G."/>
        </authorList>
    </citation>
    <scope>NUCLEOTIDE SEQUENCE [LARGE SCALE GENOMIC DNA]</scope>
    <source>
        <strain evidence="2 3">C34</strain>
    </source>
</reference>
<dbReference type="AlphaFoldDB" id="A0A369WB97"/>
<dbReference type="PROSITE" id="PS51257">
    <property type="entry name" value="PROKAR_LIPOPROTEIN"/>
    <property type="match status" value="1"/>
</dbReference>
<accession>A0A369WB97</accession>
<gene>
    <name evidence="2" type="ORF">DV711_17480</name>
</gene>
<feature type="signal peptide" evidence="1">
    <location>
        <begin position="1"/>
        <end position="23"/>
    </location>
</feature>
<keyword evidence="3" id="KW-1185">Reference proteome</keyword>
<protein>
    <submittedName>
        <fullName evidence="2">Uncharacterized protein</fullName>
    </submittedName>
</protein>
<name>A0A369WB97_9GAMM</name>
<comment type="caution">
    <text evidence="2">The sequence shown here is derived from an EMBL/GenBank/DDBJ whole genome shotgun (WGS) entry which is preliminary data.</text>
</comment>
<sequence>MKTLSKLIPALILVAACSASLSAADLSEERARTATDLMTDQLQLSDEQAEQVYRLHKEMFADLSELQGEQRSNRLSQLRALRGLGKELDTSMQQVLDETQYQTWSEQAKQRREKMREYLSKQKTQ</sequence>
<dbReference type="EMBL" id="QQOH01000005">
    <property type="protein sequence ID" value="RDE18439.1"/>
    <property type="molecule type" value="Genomic_DNA"/>
</dbReference>
<evidence type="ECO:0000256" key="1">
    <source>
        <dbReference type="SAM" id="SignalP"/>
    </source>
</evidence>
<organism evidence="2 3">
    <name type="scientific">Motiliproteus coralliicola</name>
    <dbReference type="NCBI Taxonomy" id="2283196"/>
    <lineage>
        <taxon>Bacteria</taxon>
        <taxon>Pseudomonadati</taxon>
        <taxon>Pseudomonadota</taxon>
        <taxon>Gammaproteobacteria</taxon>
        <taxon>Oceanospirillales</taxon>
        <taxon>Oceanospirillaceae</taxon>
        <taxon>Motiliproteus</taxon>
    </lineage>
</organism>
<proteinExistence type="predicted"/>
<evidence type="ECO:0000313" key="2">
    <source>
        <dbReference type="EMBL" id="RDE18439.1"/>
    </source>
</evidence>
<keyword evidence="1" id="KW-0732">Signal</keyword>
<evidence type="ECO:0000313" key="3">
    <source>
        <dbReference type="Proteomes" id="UP000253769"/>
    </source>
</evidence>
<dbReference type="Proteomes" id="UP000253769">
    <property type="component" value="Unassembled WGS sequence"/>
</dbReference>